<organism evidence="3 4">
    <name type="scientific">Granulicella arctica</name>
    <dbReference type="NCBI Taxonomy" id="940613"/>
    <lineage>
        <taxon>Bacteria</taxon>
        <taxon>Pseudomonadati</taxon>
        <taxon>Acidobacteriota</taxon>
        <taxon>Terriglobia</taxon>
        <taxon>Terriglobales</taxon>
        <taxon>Acidobacteriaceae</taxon>
        <taxon>Granulicella</taxon>
    </lineage>
</organism>
<feature type="signal peptide" evidence="1">
    <location>
        <begin position="1"/>
        <end position="22"/>
    </location>
</feature>
<keyword evidence="1" id="KW-0732">Signal</keyword>
<dbReference type="SUPFAM" id="SSF109854">
    <property type="entry name" value="DinB/YfiT-like putative metalloenzymes"/>
    <property type="match status" value="1"/>
</dbReference>
<dbReference type="RefSeq" id="WP_179491811.1">
    <property type="nucleotide sequence ID" value="NZ_JACCCW010000002.1"/>
</dbReference>
<keyword evidence="4" id="KW-1185">Reference proteome</keyword>
<dbReference type="InterPro" id="IPR034660">
    <property type="entry name" value="DinB/YfiT-like"/>
</dbReference>
<reference evidence="3 4" key="1">
    <citation type="submission" date="2020-07" db="EMBL/GenBank/DDBJ databases">
        <title>Genomic Encyclopedia of Type Strains, Phase IV (KMG-V): Genome sequencing to study the core and pangenomes of soil and plant-associated prokaryotes.</title>
        <authorList>
            <person name="Whitman W."/>
        </authorList>
    </citation>
    <scope>NUCLEOTIDE SEQUENCE [LARGE SCALE GENOMIC DNA]</scope>
    <source>
        <strain evidence="3 4">X4EP2</strain>
    </source>
</reference>
<dbReference type="AlphaFoldDB" id="A0A7Y9TLS7"/>
<evidence type="ECO:0000259" key="2">
    <source>
        <dbReference type="Pfam" id="PF12867"/>
    </source>
</evidence>
<feature type="domain" description="DinB-like" evidence="2">
    <location>
        <begin position="55"/>
        <end position="172"/>
    </location>
</feature>
<gene>
    <name evidence="3" type="ORF">HDF17_002747</name>
</gene>
<dbReference type="Proteomes" id="UP000589520">
    <property type="component" value="Unassembled WGS sequence"/>
</dbReference>
<dbReference type="EMBL" id="JACCCW010000002">
    <property type="protein sequence ID" value="NYF80427.1"/>
    <property type="molecule type" value="Genomic_DNA"/>
</dbReference>
<sequence length="191" mass="20769">MRLKSACVTLLALLLLAPLAPAQSSQPKPTLKSILLEQLRSTHNHAEWFVPINTAIAGLTPEQASWIPPSSPGITHNPAPEDHSVGMLAYHLLFWNTDALAKFKGEKAPPDPSDNTETFNNFDAANWPETVRKLDAVLTAWEQAVEASDDAKIAANAKTIARIGAHNAYHTGQIIIIRKLQGSWDPSKGVK</sequence>
<protein>
    <recommendedName>
        <fullName evidence="2">DinB-like domain-containing protein</fullName>
    </recommendedName>
</protein>
<accession>A0A7Y9TLS7</accession>
<name>A0A7Y9TLS7_9BACT</name>
<dbReference type="Pfam" id="PF12867">
    <property type="entry name" value="DinB_2"/>
    <property type="match status" value="1"/>
</dbReference>
<dbReference type="InterPro" id="IPR024775">
    <property type="entry name" value="DinB-like"/>
</dbReference>
<feature type="chain" id="PRO_5030889620" description="DinB-like domain-containing protein" evidence="1">
    <location>
        <begin position="23"/>
        <end position="191"/>
    </location>
</feature>
<proteinExistence type="predicted"/>
<comment type="caution">
    <text evidence="3">The sequence shown here is derived from an EMBL/GenBank/DDBJ whole genome shotgun (WGS) entry which is preliminary data.</text>
</comment>
<evidence type="ECO:0000313" key="3">
    <source>
        <dbReference type="EMBL" id="NYF80427.1"/>
    </source>
</evidence>
<dbReference type="Gene3D" id="1.20.120.450">
    <property type="entry name" value="dinb family like domain"/>
    <property type="match status" value="1"/>
</dbReference>
<evidence type="ECO:0000256" key="1">
    <source>
        <dbReference type="SAM" id="SignalP"/>
    </source>
</evidence>
<evidence type="ECO:0000313" key="4">
    <source>
        <dbReference type="Proteomes" id="UP000589520"/>
    </source>
</evidence>